<evidence type="ECO:0000256" key="2">
    <source>
        <dbReference type="SAM" id="Coils"/>
    </source>
</evidence>
<dbReference type="GO" id="GO:1990281">
    <property type="term" value="C:efflux pump complex"/>
    <property type="evidence" value="ECO:0007669"/>
    <property type="project" value="TreeGrafter"/>
</dbReference>
<dbReference type="Gene3D" id="2.40.420.20">
    <property type="match status" value="1"/>
</dbReference>
<reference evidence="6" key="2">
    <citation type="submission" date="2020-09" db="EMBL/GenBank/DDBJ databases">
        <authorList>
            <person name="Sun Q."/>
            <person name="Ohkuma M."/>
        </authorList>
    </citation>
    <scope>NUCLEOTIDE SEQUENCE</scope>
    <source>
        <strain evidence="6">JCM 30804</strain>
    </source>
</reference>
<evidence type="ECO:0000256" key="1">
    <source>
        <dbReference type="ARBA" id="ARBA00009477"/>
    </source>
</evidence>
<accession>A0A917ND61</accession>
<sequence length="374" mass="40598">MKTMKQLSKTTQRLFMVICLSCTGHATAIAADSPTEPAHLVSTAQAEKRAISPIMMVIGSVHSRQNAKLTAGVEGRLTWVQEAGVHVQAGDVVAKLEQNRLKLEQAQQLALIEREQVTLKGISREAERLKQLIGSNHASQTELDKAQTSEDMAQSNLKLAKIKLAMIMDDIERTEIKAPFSGIITARYHQIGEDISRSNAIVSITDPENLELRVHAPLKHSKQVRVGDKLRIYHAGGEFEASIRSLIPVSAVRSQTFEARVDIPLEIQDAFSVGELVSLALPIAQKQATILVPRDAIVLRSSGAHLFKINSENKAVKVDITLGDGVGEWIAVQGDVTEHDSVVVRGAETLKAGQQVTHQTPSTSTDSPTQVSAS</sequence>
<gene>
    <name evidence="6" type="ORF">GCM10009332_28740</name>
</gene>
<keyword evidence="7" id="KW-1185">Reference proteome</keyword>
<evidence type="ECO:0000259" key="5">
    <source>
        <dbReference type="Pfam" id="PF25989"/>
    </source>
</evidence>
<comment type="caution">
    <text evidence="6">The sequence shown here is derived from an EMBL/GenBank/DDBJ whole genome shotgun (WGS) entry which is preliminary data.</text>
</comment>
<dbReference type="NCBIfam" id="TIGR01730">
    <property type="entry name" value="RND_mfp"/>
    <property type="match status" value="1"/>
</dbReference>
<name>A0A917ND61_9GAMM</name>
<organism evidence="6 7">
    <name type="scientific">Shewanella gelidii</name>
    <dbReference type="NCBI Taxonomy" id="1642821"/>
    <lineage>
        <taxon>Bacteria</taxon>
        <taxon>Pseudomonadati</taxon>
        <taxon>Pseudomonadota</taxon>
        <taxon>Gammaproteobacteria</taxon>
        <taxon>Alteromonadales</taxon>
        <taxon>Shewanellaceae</taxon>
        <taxon>Shewanella</taxon>
    </lineage>
</organism>
<keyword evidence="4" id="KW-0732">Signal</keyword>
<dbReference type="Gene3D" id="2.40.50.100">
    <property type="match status" value="1"/>
</dbReference>
<dbReference type="PANTHER" id="PTHR30469:SF15">
    <property type="entry name" value="HLYD FAMILY OF SECRETION PROTEINS"/>
    <property type="match status" value="1"/>
</dbReference>
<evidence type="ECO:0000313" key="7">
    <source>
        <dbReference type="Proteomes" id="UP000613743"/>
    </source>
</evidence>
<feature type="coiled-coil region" evidence="2">
    <location>
        <begin position="93"/>
        <end position="132"/>
    </location>
</feature>
<dbReference type="PANTHER" id="PTHR30469">
    <property type="entry name" value="MULTIDRUG RESISTANCE PROTEIN MDTA"/>
    <property type="match status" value="1"/>
</dbReference>
<dbReference type="Pfam" id="PF25989">
    <property type="entry name" value="YknX_C"/>
    <property type="match status" value="1"/>
</dbReference>
<evidence type="ECO:0000313" key="6">
    <source>
        <dbReference type="EMBL" id="GGI89607.1"/>
    </source>
</evidence>
<proteinExistence type="inferred from homology"/>
<dbReference type="SUPFAM" id="SSF111369">
    <property type="entry name" value="HlyD-like secretion proteins"/>
    <property type="match status" value="1"/>
</dbReference>
<feature type="region of interest" description="Disordered" evidence="3">
    <location>
        <begin position="353"/>
        <end position="374"/>
    </location>
</feature>
<protein>
    <submittedName>
        <fullName evidence="6">Hemolysin D</fullName>
    </submittedName>
</protein>
<reference evidence="6" key="1">
    <citation type="journal article" date="2014" name="Int. J. Syst. Evol. Microbiol.">
        <title>Complete genome sequence of Corynebacterium casei LMG S-19264T (=DSM 44701T), isolated from a smear-ripened cheese.</title>
        <authorList>
            <consortium name="US DOE Joint Genome Institute (JGI-PGF)"/>
            <person name="Walter F."/>
            <person name="Albersmeier A."/>
            <person name="Kalinowski J."/>
            <person name="Ruckert C."/>
        </authorList>
    </citation>
    <scope>NUCLEOTIDE SEQUENCE</scope>
    <source>
        <strain evidence="6">JCM 30804</strain>
    </source>
</reference>
<comment type="similarity">
    <text evidence="1">Belongs to the membrane fusion protein (MFP) (TC 8.A.1) family.</text>
</comment>
<feature type="signal peptide" evidence="4">
    <location>
        <begin position="1"/>
        <end position="30"/>
    </location>
</feature>
<feature type="chain" id="PRO_5037414211" evidence="4">
    <location>
        <begin position="31"/>
        <end position="374"/>
    </location>
</feature>
<dbReference type="GO" id="GO:0015562">
    <property type="term" value="F:efflux transmembrane transporter activity"/>
    <property type="evidence" value="ECO:0007669"/>
    <property type="project" value="TreeGrafter"/>
</dbReference>
<keyword evidence="2" id="KW-0175">Coiled coil</keyword>
<dbReference type="EMBL" id="BMPZ01000010">
    <property type="protein sequence ID" value="GGI89607.1"/>
    <property type="molecule type" value="Genomic_DNA"/>
</dbReference>
<evidence type="ECO:0000256" key="4">
    <source>
        <dbReference type="SAM" id="SignalP"/>
    </source>
</evidence>
<dbReference type="Proteomes" id="UP000613743">
    <property type="component" value="Unassembled WGS sequence"/>
</dbReference>
<dbReference type="Gene3D" id="1.10.287.470">
    <property type="entry name" value="Helix hairpin bin"/>
    <property type="match status" value="1"/>
</dbReference>
<dbReference type="Gene3D" id="2.40.30.170">
    <property type="match status" value="1"/>
</dbReference>
<feature type="compositionally biased region" description="Low complexity" evidence="3">
    <location>
        <begin position="359"/>
        <end position="374"/>
    </location>
</feature>
<dbReference type="RefSeq" id="WP_229779957.1">
    <property type="nucleotide sequence ID" value="NZ_BMPZ01000010.1"/>
</dbReference>
<dbReference type="InterPro" id="IPR006143">
    <property type="entry name" value="RND_pump_MFP"/>
</dbReference>
<dbReference type="AlphaFoldDB" id="A0A917ND61"/>
<feature type="domain" description="YknX-like C-terminal permuted SH3-like" evidence="5">
    <location>
        <begin position="291"/>
        <end position="357"/>
    </location>
</feature>
<evidence type="ECO:0000256" key="3">
    <source>
        <dbReference type="SAM" id="MobiDB-lite"/>
    </source>
</evidence>
<dbReference type="InterPro" id="IPR058637">
    <property type="entry name" value="YknX-like_C"/>
</dbReference>